<keyword evidence="2" id="KW-0479">Metal-binding</keyword>
<accession>A0A803KSU5</accession>
<dbReference type="Gramene" id="AUR62002103-RA">
    <property type="protein sequence ID" value="AUR62002103-RA:cds"/>
    <property type="gene ID" value="AUR62002103"/>
</dbReference>
<dbReference type="InterPro" id="IPR005123">
    <property type="entry name" value="Oxoglu/Fe-dep_dioxygenase_dom"/>
</dbReference>
<keyword evidence="4" id="KW-0408">Iron</keyword>
<dbReference type="InterPro" id="IPR027443">
    <property type="entry name" value="IPNS-like_sf"/>
</dbReference>
<evidence type="ECO:0000256" key="3">
    <source>
        <dbReference type="ARBA" id="ARBA00023002"/>
    </source>
</evidence>
<evidence type="ECO:0000313" key="7">
    <source>
        <dbReference type="Proteomes" id="UP000596660"/>
    </source>
</evidence>
<keyword evidence="7" id="KW-1185">Reference proteome</keyword>
<dbReference type="SUPFAM" id="SSF51197">
    <property type="entry name" value="Clavaminate synthase-like"/>
    <property type="match status" value="2"/>
</dbReference>
<evidence type="ECO:0000259" key="5">
    <source>
        <dbReference type="PROSITE" id="PS51471"/>
    </source>
</evidence>
<keyword evidence="3" id="KW-0560">Oxidoreductase</keyword>
<organism evidence="6 7">
    <name type="scientific">Chenopodium quinoa</name>
    <name type="common">Quinoa</name>
    <dbReference type="NCBI Taxonomy" id="63459"/>
    <lineage>
        <taxon>Eukaryota</taxon>
        <taxon>Viridiplantae</taxon>
        <taxon>Streptophyta</taxon>
        <taxon>Embryophyta</taxon>
        <taxon>Tracheophyta</taxon>
        <taxon>Spermatophyta</taxon>
        <taxon>Magnoliopsida</taxon>
        <taxon>eudicotyledons</taxon>
        <taxon>Gunneridae</taxon>
        <taxon>Pentapetalae</taxon>
        <taxon>Caryophyllales</taxon>
        <taxon>Chenopodiaceae</taxon>
        <taxon>Chenopodioideae</taxon>
        <taxon>Atripliceae</taxon>
        <taxon>Chenopodium</taxon>
    </lineage>
</organism>
<proteinExistence type="inferred from homology"/>
<dbReference type="FunFam" id="2.60.120.330:FF:000005">
    <property type="entry name" value="1-aminocyclopropane-1-carboxylate oxidase homolog 1"/>
    <property type="match status" value="2"/>
</dbReference>
<name>A0A803KSU5_CHEQI</name>
<feature type="domain" description="Fe2OG dioxygenase" evidence="5">
    <location>
        <begin position="214"/>
        <end position="314"/>
    </location>
</feature>
<dbReference type="EnsemblPlants" id="AUR62002103-RA">
    <property type="protein sequence ID" value="AUR62002103-RA:cds"/>
    <property type="gene ID" value="AUR62002103"/>
</dbReference>
<dbReference type="PROSITE" id="PS51471">
    <property type="entry name" value="FE2OG_OXY"/>
    <property type="match status" value="2"/>
</dbReference>
<dbReference type="AlphaFoldDB" id="A0A803KSU5"/>
<sequence>MDVCTNGSQLDYDRVKELEAFDATKAGVKGLVDLGTKAIPKIFIRPPEELVQELSTPCVKLEVPVINFEGIDCKDRYNEVVEQVIDAAENWGFFQVINHGISSKVLDNMLQGIRSFFEQDAEVKKNFYSRDMTKQVKYMSNYDLYNSRAANWRDTFVVDTYNFDHPDPNELPEICRDTMLDYFNQVLKLSDVLLELLSMGLGLEPDYLKEIECNKQWASVNHYYPACPAPELTLGTSKHTDPAFLTVLLQDQIGGLQVLHKNQWVDVQPIPGALVINIGDIFQIISNDKLKSVYHRVIANQVGPRISSAFFLKGVSSSSKLYGPIKELLSEKNPAIYREFTLDAFYAHFYSRPLDDAGFEYLKIQNHGVGSMDGYTNGSQFDYDCAKEVKAFDDTKTGVKGLVDSGVKTLPKIFIRPTHELLEELNIPCVKLQVPVINLEEIHNKDRYAEIVKEVLNASEKWGFFQVINHGIPLDLLNKMVQGVRLFHEQDAEVKKKMYTRDRNKQLLYQSNYDLYTSRTANWRDTLTVDTSKHSGHLDPKELPEICRDVLLDYYNQVLKLSDLLLELLSIAIGLEPNHLKDMECNKGWTAVNLYYPACPAPELTQGISKHSDSSFLTILLQDQIGGLQILHENQWVDVQPKPGALVVNIGDILQMISNDKFKSVYHRVSANRIGPRISVAFFLQGLRSSQKLYGPIQELLSDENSAVYRQFTLSEFLIYFFSRPLDEPGFEYFKLHNHKVGE</sequence>
<dbReference type="OMA" id="ITKTANW"/>
<dbReference type="Proteomes" id="UP000596660">
    <property type="component" value="Unplaced"/>
</dbReference>
<reference evidence="6" key="1">
    <citation type="journal article" date="2017" name="Nature">
        <title>The genome of Chenopodium quinoa.</title>
        <authorList>
            <person name="Jarvis D.E."/>
            <person name="Ho Y.S."/>
            <person name="Lightfoot D.J."/>
            <person name="Schmoeckel S.M."/>
            <person name="Li B."/>
            <person name="Borm T.J.A."/>
            <person name="Ohyanagi H."/>
            <person name="Mineta K."/>
            <person name="Michell C.T."/>
            <person name="Saber N."/>
            <person name="Kharbatia N.M."/>
            <person name="Rupper R.R."/>
            <person name="Sharp A.R."/>
            <person name="Dally N."/>
            <person name="Boughton B.A."/>
            <person name="Woo Y.H."/>
            <person name="Gao G."/>
            <person name="Schijlen E.G.W.M."/>
            <person name="Guo X."/>
            <person name="Momin A.A."/>
            <person name="Negrao S."/>
            <person name="Al-Babili S."/>
            <person name="Gehring C."/>
            <person name="Roessner U."/>
            <person name="Jung C."/>
            <person name="Murphy K."/>
            <person name="Arold S.T."/>
            <person name="Gojobori T."/>
            <person name="van der Linden C.G."/>
            <person name="van Loo E.N."/>
            <person name="Jellen E.N."/>
            <person name="Maughan P.J."/>
            <person name="Tester M."/>
        </authorList>
    </citation>
    <scope>NUCLEOTIDE SEQUENCE [LARGE SCALE GENOMIC DNA]</scope>
    <source>
        <strain evidence="6">cv. PI 614886</strain>
    </source>
</reference>
<feature type="domain" description="Fe2OG dioxygenase" evidence="5">
    <location>
        <begin position="576"/>
        <end position="686"/>
    </location>
</feature>
<evidence type="ECO:0000256" key="4">
    <source>
        <dbReference type="ARBA" id="ARBA00023004"/>
    </source>
</evidence>
<protein>
    <recommendedName>
        <fullName evidence="5">Fe2OG dioxygenase domain-containing protein</fullName>
    </recommendedName>
</protein>
<dbReference type="Gene3D" id="2.60.120.330">
    <property type="entry name" value="B-lactam Antibiotic, Isopenicillin N Synthase, Chain"/>
    <property type="match status" value="2"/>
</dbReference>
<reference evidence="6" key="2">
    <citation type="submission" date="2021-03" db="UniProtKB">
        <authorList>
            <consortium name="EnsemblPlants"/>
        </authorList>
    </citation>
    <scope>IDENTIFICATION</scope>
</reference>
<dbReference type="InterPro" id="IPR044861">
    <property type="entry name" value="IPNS-like_FE2OG_OXY"/>
</dbReference>
<dbReference type="PANTHER" id="PTHR10209:SF429">
    <property type="entry name" value="1-AMINOCYCLOPROPANE-1-CARBOXYLATE OXIDASE HOMOLOG 1-LIKE"/>
    <property type="match status" value="1"/>
</dbReference>
<dbReference type="InterPro" id="IPR026992">
    <property type="entry name" value="DIOX_N"/>
</dbReference>
<dbReference type="GO" id="GO:0046872">
    <property type="term" value="F:metal ion binding"/>
    <property type="evidence" value="ECO:0007669"/>
    <property type="project" value="UniProtKB-KW"/>
</dbReference>
<evidence type="ECO:0000313" key="6">
    <source>
        <dbReference type="EnsemblPlants" id="AUR62002103-RA:cds"/>
    </source>
</evidence>
<dbReference type="Pfam" id="PF03171">
    <property type="entry name" value="2OG-FeII_Oxy"/>
    <property type="match status" value="2"/>
</dbReference>
<dbReference type="Pfam" id="PF14226">
    <property type="entry name" value="DIOX_N"/>
    <property type="match status" value="2"/>
</dbReference>
<comment type="similarity">
    <text evidence="1">Belongs to the iron/ascorbate-dependent oxidoreductase family.</text>
</comment>
<dbReference type="GO" id="GO:0051213">
    <property type="term" value="F:dioxygenase activity"/>
    <property type="evidence" value="ECO:0007669"/>
    <property type="project" value="UniProtKB-ARBA"/>
</dbReference>
<evidence type="ECO:0000256" key="2">
    <source>
        <dbReference type="ARBA" id="ARBA00022723"/>
    </source>
</evidence>
<dbReference type="PANTHER" id="PTHR10209">
    <property type="entry name" value="OXIDOREDUCTASE, 2OG-FE II OXYGENASE FAMILY PROTEIN"/>
    <property type="match status" value="1"/>
</dbReference>
<evidence type="ECO:0000256" key="1">
    <source>
        <dbReference type="ARBA" id="ARBA00008056"/>
    </source>
</evidence>